<dbReference type="PATRIC" id="fig|1121362.3.peg.287"/>
<dbReference type="Proteomes" id="UP000011723">
    <property type="component" value="Chromosome"/>
</dbReference>
<evidence type="ECO:0000313" key="2">
    <source>
        <dbReference type="Proteomes" id="UP000011723"/>
    </source>
</evidence>
<dbReference type="STRING" id="1121362.A605_01470"/>
<accession>M1NIQ0</accession>
<name>M1NIQ0_9CORY</name>
<protein>
    <submittedName>
        <fullName evidence="1">Uncharacterized protein</fullName>
    </submittedName>
</protein>
<gene>
    <name evidence="1" type="ORF">A605_01470</name>
</gene>
<dbReference type="EMBL" id="CP003697">
    <property type="protein sequence ID" value="AGF71308.1"/>
    <property type="molecule type" value="Genomic_DNA"/>
</dbReference>
<keyword evidence="2" id="KW-1185">Reference proteome</keyword>
<evidence type="ECO:0000313" key="1">
    <source>
        <dbReference type="EMBL" id="AGF71308.1"/>
    </source>
</evidence>
<dbReference type="HOGENOM" id="CLU_118024_0_0_11"/>
<dbReference type="KEGG" id="chn:A605_01470"/>
<sequence length="111" mass="11448">MGGDEATAVIAAAARLLADARGIVPAQPGTMLPGLAERAGLAGLGVAHGLLVAPYLWGGDVPQVTEEGRLTVMLQLVMLTGDEHAYAVEHGVAALQGKLGAEQVDLLDWRR</sequence>
<dbReference type="eggNOG" id="ENOG5032REF">
    <property type="taxonomic scope" value="Bacteria"/>
</dbReference>
<organism evidence="1 2">
    <name type="scientific">Corynebacterium halotolerans YIM 70093 = DSM 44683</name>
    <dbReference type="NCBI Taxonomy" id="1121362"/>
    <lineage>
        <taxon>Bacteria</taxon>
        <taxon>Bacillati</taxon>
        <taxon>Actinomycetota</taxon>
        <taxon>Actinomycetes</taxon>
        <taxon>Mycobacteriales</taxon>
        <taxon>Corynebacteriaceae</taxon>
        <taxon>Corynebacterium</taxon>
    </lineage>
</organism>
<proteinExistence type="predicted"/>
<dbReference type="AlphaFoldDB" id="M1NIQ0"/>
<reference evidence="1 2" key="1">
    <citation type="journal article" date="2012" name="Stand. Genomic Sci.">
        <title>Genome sequence of the halotolerant bacterium Corynebacterium halotolerans type strain YIM 70093(T) (= DSM 44683(T)).</title>
        <authorList>
            <person name="Ruckert C."/>
            <person name="Albersmeier A."/>
            <person name="Al-Dilaimi A."/>
            <person name="Niehaus K."/>
            <person name="Szczepanowski R."/>
            <person name="Kalinowski J."/>
        </authorList>
    </citation>
    <scope>NUCLEOTIDE SEQUENCE [LARGE SCALE GENOMIC DNA]</scope>
    <source>
        <strain evidence="1">YIM 70093</strain>
    </source>
</reference>
<dbReference type="RefSeq" id="WP_015399732.1">
    <property type="nucleotide sequence ID" value="NC_020302.1"/>
</dbReference>